<accession>A0AAV9TXK0</accession>
<name>A0AAV9TXK0_9PEZI</name>
<reference evidence="2 3" key="1">
    <citation type="submission" date="2023-04" db="EMBL/GenBank/DDBJ databases">
        <title>Colletotrichum tabacum stain YC1 causing leaf anthracnose on Nicotiana tabacum(L.) cv.</title>
        <authorList>
            <person name="Ji Z."/>
            <person name="Wang M."/>
            <person name="Zhang J."/>
            <person name="Wang N."/>
            <person name="Zhou Z."/>
        </authorList>
    </citation>
    <scope>NUCLEOTIDE SEQUENCE [LARGE SCALE GENOMIC DNA]</scope>
    <source>
        <strain evidence="2 3">YC1</strain>
    </source>
</reference>
<feature type="signal peptide" evidence="1">
    <location>
        <begin position="1"/>
        <end position="22"/>
    </location>
</feature>
<evidence type="ECO:0000313" key="2">
    <source>
        <dbReference type="EMBL" id="KAK6227407.1"/>
    </source>
</evidence>
<organism evidence="2 3">
    <name type="scientific">Colletotrichum tabaci</name>
    <dbReference type="NCBI Taxonomy" id="1209068"/>
    <lineage>
        <taxon>Eukaryota</taxon>
        <taxon>Fungi</taxon>
        <taxon>Dikarya</taxon>
        <taxon>Ascomycota</taxon>
        <taxon>Pezizomycotina</taxon>
        <taxon>Sordariomycetes</taxon>
        <taxon>Hypocreomycetidae</taxon>
        <taxon>Glomerellales</taxon>
        <taxon>Glomerellaceae</taxon>
        <taxon>Colletotrichum</taxon>
        <taxon>Colletotrichum destructivum species complex</taxon>
    </lineage>
</organism>
<comment type="caution">
    <text evidence="2">The sequence shown here is derived from an EMBL/GenBank/DDBJ whole genome shotgun (WGS) entry which is preliminary data.</text>
</comment>
<dbReference type="AlphaFoldDB" id="A0AAV9TXK0"/>
<feature type="chain" id="PRO_5043485719" evidence="1">
    <location>
        <begin position="23"/>
        <end position="324"/>
    </location>
</feature>
<dbReference type="Proteomes" id="UP001327957">
    <property type="component" value="Unassembled WGS sequence"/>
</dbReference>
<dbReference type="EMBL" id="JASAOK010000001">
    <property type="protein sequence ID" value="KAK6227407.1"/>
    <property type="molecule type" value="Genomic_DNA"/>
</dbReference>
<proteinExistence type="predicted"/>
<protein>
    <submittedName>
        <fullName evidence="2">Uncharacterized protein</fullName>
    </submittedName>
</protein>
<evidence type="ECO:0000256" key="1">
    <source>
        <dbReference type="SAM" id="SignalP"/>
    </source>
</evidence>
<sequence length="324" mass="35156">MLVFRRLIPYALMASLGVQAEAGEDSPPGLPPLPDRTNRTSNNVRDAVVHANATGSWQFRGIDITKPMDHPPDDEVGQGNGWSINIAVATNTTSNTGSSSQPRGNPQYIYINAPEDAFENPDSASTSPEDWTTCAVVWLGNRWSVEEIEQLHQDPDGSCNEVISEECISGLREKLLGRGCWLWSGELPEGCPGAVSDVMVMTNTLEFSAEKHSYEVSASPGPHSNLTEVGLRAAYDEALTKVFPMMLLYQYDDGEVKSDYTVFRCILASNVTEGSREPESFGEIRSGPFGIGESSARRNPSSASWLITGLAVCLAVSFFAQLSV</sequence>
<evidence type="ECO:0000313" key="3">
    <source>
        <dbReference type="Proteomes" id="UP001327957"/>
    </source>
</evidence>
<gene>
    <name evidence="2" type="ORF">QIS74_00962</name>
</gene>
<keyword evidence="3" id="KW-1185">Reference proteome</keyword>
<keyword evidence="1" id="KW-0732">Signal</keyword>